<comment type="caution">
    <text evidence="1">The sequence shown here is derived from an EMBL/GenBank/DDBJ whole genome shotgun (WGS) entry which is preliminary data.</text>
</comment>
<keyword evidence="2" id="KW-1185">Reference proteome</keyword>
<accession>A0A397QY22</accession>
<evidence type="ECO:0000313" key="2">
    <source>
        <dbReference type="Proteomes" id="UP000266506"/>
    </source>
</evidence>
<dbReference type="InParanoid" id="A0A397QY22"/>
<reference evidence="1 2" key="1">
    <citation type="submission" date="2018-08" db="EMBL/GenBank/DDBJ databases">
        <title>Genomic Encyclopedia of Archaeal and Bacterial Type Strains, Phase II (KMG-II): from individual species to whole genera.</title>
        <authorList>
            <person name="Goeker M."/>
        </authorList>
    </citation>
    <scope>NUCLEOTIDE SEQUENCE [LARGE SCALE GENOMIC DNA]</scope>
    <source>
        <strain evidence="1 2">ATCC 27112</strain>
    </source>
</reference>
<protein>
    <submittedName>
        <fullName evidence="1">Uncharacterized protein</fullName>
    </submittedName>
</protein>
<organism evidence="1 2">
    <name type="scientific">Anaeroplasma bactoclasticum</name>
    <dbReference type="NCBI Taxonomy" id="2088"/>
    <lineage>
        <taxon>Bacteria</taxon>
        <taxon>Bacillati</taxon>
        <taxon>Mycoplasmatota</taxon>
        <taxon>Mollicutes</taxon>
        <taxon>Anaeroplasmatales</taxon>
        <taxon>Anaeroplasmataceae</taxon>
        <taxon>Anaeroplasma</taxon>
    </lineage>
</organism>
<proteinExistence type="predicted"/>
<evidence type="ECO:0000313" key="1">
    <source>
        <dbReference type="EMBL" id="RIA64805.1"/>
    </source>
</evidence>
<dbReference type="AlphaFoldDB" id="A0A397QY22"/>
<dbReference type="Proteomes" id="UP000266506">
    <property type="component" value="Unassembled WGS sequence"/>
</dbReference>
<sequence>MCWYGTIDEFDEDVFEALIKKVVVGGLDDDGNKIHHMLTFVFSGDRKTNGYKTNYIVIDSFDMPVDFYEFVKNEYGVNKKRIINSIPIRIAVENE</sequence>
<gene>
    <name evidence="1" type="ORF">EI71_01889</name>
</gene>
<name>A0A397QY22_9MOLU</name>
<dbReference type="EMBL" id="QXEV01000037">
    <property type="protein sequence ID" value="RIA64805.1"/>
    <property type="molecule type" value="Genomic_DNA"/>
</dbReference>